<dbReference type="RefSeq" id="WP_066981504.1">
    <property type="nucleotide sequence ID" value="NZ_LUUI01000096.1"/>
</dbReference>
<organism evidence="2 3">
    <name type="scientific">Methylomonas lenta</name>
    <dbReference type="NCBI Taxonomy" id="980561"/>
    <lineage>
        <taxon>Bacteria</taxon>
        <taxon>Pseudomonadati</taxon>
        <taxon>Pseudomonadota</taxon>
        <taxon>Gammaproteobacteria</taxon>
        <taxon>Methylococcales</taxon>
        <taxon>Methylococcaceae</taxon>
        <taxon>Methylomonas</taxon>
    </lineage>
</organism>
<gene>
    <name evidence="2" type="ORF">A1359_08395</name>
</gene>
<name>A0A177NES0_9GAMM</name>
<dbReference type="AlphaFoldDB" id="A0A177NES0"/>
<evidence type="ECO:0000256" key="1">
    <source>
        <dbReference type="SAM" id="SignalP"/>
    </source>
</evidence>
<keyword evidence="1" id="KW-0732">Signal</keyword>
<protein>
    <recommendedName>
        <fullName evidence="4">Beta-lactamase-inhibitor-like PepSY-like domain-containing protein</fullName>
    </recommendedName>
</protein>
<feature type="chain" id="PRO_5008069081" description="Beta-lactamase-inhibitor-like PepSY-like domain-containing protein" evidence="1">
    <location>
        <begin position="23"/>
        <end position="156"/>
    </location>
</feature>
<reference evidence="2 3" key="1">
    <citation type="submission" date="2016-03" db="EMBL/GenBank/DDBJ databases">
        <authorList>
            <person name="Ploux O."/>
        </authorList>
    </citation>
    <scope>NUCLEOTIDE SEQUENCE [LARGE SCALE GENOMIC DNA]</scope>
    <source>
        <strain evidence="2 3">R-45370</strain>
    </source>
</reference>
<dbReference type="EMBL" id="LUUI01000096">
    <property type="protein sequence ID" value="OAI16351.1"/>
    <property type="molecule type" value="Genomic_DNA"/>
</dbReference>
<evidence type="ECO:0000313" key="2">
    <source>
        <dbReference type="EMBL" id="OAI16351.1"/>
    </source>
</evidence>
<dbReference type="Gene3D" id="3.10.450.360">
    <property type="match status" value="1"/>
</dbReference>
<comment type="caution">
    <text evidence="2">The sequence shown here is derived from an EMBL/GenBank/DDBJ whole genome shotgun (WGS) entry which is preliminary data.</text>
</comment>
<sequence length="156" mass="17687">MFYAKFLIALLMVLFHLNTAVAAEITQVKFDSLPEAVKKTTLAIIDQKDISKLSQINDNNLIRFEIEADKTENNQDVVALELVIASNGKLMKLAKEVPYYALSYPQMQEIEKRYPGIKVTEAESVDLHFYDVVGNINGLAINFRLYEDGLIEDQSK</sequence>
<dbReference type="Proteomes" id="UP000078476">
    <property type="component" value="Unassembled WGS sequence"/>
</dbReference>
<evidence type="ECO:0000313" key="3">
    <source>
        <dbReference type="Proteomes" id="UP000078476"/>
    </source>
</evidence>
<evidence type="ECO:0008006" key="4">
    <source>
        <dbReference type="Google" id="ProtNLM"/>
    </source>
</evidence>
<feature type="signal peptide" evidence="1">
    <location>
        <begin position="1"/>
        <end position="22"/>
    </location>
</feature>
<accession>A0A177NES0</accession>
<proteinExistence type="predicted"/>
<dbReference type="STRING" id="980561.A1359_08395"/>
<dbReference type="OrthoDB" id="5568550at2"/>
<keyword evidence="3" id="KW-1185">Reference proteome</keyword>